<dbReference type="OrthoDB" id="3918601at2759"/>
<keyword evidence="4" id="KW-1185">Reference proteome</keyword>
<name>A0A2P7ZDY1_9PEZI</name>
<protein>
    <recommendedName>
        <fullName evidence="2">Rhodopsin domain-containing protein</fullName>
    </recommendedName>
</protein>
<evidence type="ECO:0000259" key="2">
    <source>
        <dbReference type="Pfam" id="PF20684"/>
    </source>
</evidence>
<sequence length="300" mass="33122">MSEPVTDVWYWAPFTDEDHSGEGWIFGITALIVVCIVTSLRLFLRRGVYGLDDAFIGSSLIAYLAQHAMLFFALRLGLGKDNALISTERQHAVAKAFLTADVLAVCAHYLAKMSIAWFIRRLFFNQALINSLSCNSLTGSVVVCGVISIIIAAVGRFPLGVLEGYSSPSSIVHKWAAITALDVINEIALAAIPTYMVLKIMKKGSQKTLVSIVFLSRLPLCVFTLLHFSRIQWAVSDEKDLILRLLACSGSFEVLLVWSLITASIPALKSLMQPFNEIKEVVDEKDASPRRQQGAFFYRG</sequence>
<dbReference type="AlphaFoldDB" id="A0A2P7ZDY1"/>
<organism evidence="3 4">
    <name type="scientific">Elsinoe australis</name>
    <dbReference type="NCBI Taxonomy" id="40998"/>
    <lineage>
        <taxon>Eukaryota</taxon>
        <taxon>Fungi</taxon>
        <taxon>Dikarya</taxon>
        <taxon>Ascomycota</taxon>
        <taxon>Pezizomycotina</taxon>
        <taxon>Dothideomycetes</taxon>
        <taxon>Dothideomycetidae</taxon>
        <taxon>Myriangiales</taxon>
        <taxon>Elsinoaceae</taxon>
        <taxon>Elsinoe</taxon>
    </lineage>
</organism>
<feature type="transmembrane region" description="Helical" evidence="1">
    <location>
        <begin position="175"/>
        <end position="197"/>
    </location>
</feature>
<gene>
    <name evidence="3" type="ORF">B9Z65_5387</name>
</gene>
<dbReference type="InterPro" id="IPR049326">
    <property type="entry name" value="Rhodopsin_dom_fungi"/>
</dbReference>
<evidence type="ECO:0000313" key="3">
    <source>
        <dbReference type="EMBL" id="PSK46419.1"/>
    </source>
</evidence>
<evidence type="ECO:0000313" key="4">
    <source>
        <dbReference type="Proteomes" id="UP000243723"/>
    </source>
</evidence>
<accession>A0A2P7ZDY1</accession>
<feature type="transmembrane region" description="Helical" evidence="1">
    <location>
        <begin position="55"/>
        <end position="74"/>
    </location>
</feature>
<dbReference type="EMBL" id="NHZQ01000236">
    <property type="protein sequence ID" value="PSK46419.1"/>
    <property type="molecule type" value="Genomic_DNA"/>
</dbReference>
<feature type="transmembrane region" description="Helical" evidence="1">
    <location>
        <begin position="23"/>
        <end position="43"/>
    </location>
</feature>
<comment type="caution">
    <text evidence="3">The sequence shown here is derived from an EMBL/GenBank/DDBJ whole genome shotgun (WGS) entry which is preliminary data.</text>
</comment>
<keyword evidence="1" id="KW-0812">Transmembrane</keyword>
<feature type="transmembrane region" description="Helical" evidence="1">
    <location>
        <begin position="241"/>
        <end position="263"/>
    </location>
</feature>
<feature type="transmembrane region" description="Helical" evidence="1">
    <location>
        <begin position="132"/>
        <end position="155"/>
    </location>
</feature>
<feature type="transmembrane region" description="Helical" evidence="1">
    <location>
        <begin position="94"/>
        <end position="111"/>
    </location>
</feature>
<dbReference type="PANTHER" id="PTHR39614">
    <property type="entry name" value="INTEGRAL MEMBRANE PROTEIN"/>
    <property type="match status" value="1"/>
</dbReference>
<dbReference type="Pfam" id="PF20684">
    <property type="entry name" value="Fung_rhodopsin"/>
    <property type="match status" value="1"/>
</dbReference>
<reference evidence="3 4" key="1">
    <citation type="submission" date="2017-05" db="EMBL/GenBank/DDBJ databases">
        <title>Draft genome sequence of Elsinoe australis.</title>
        <authorList>
            <person name="Cheng Q."/>
        </authorList>
    </citation>
    <scope>NUCLEOTIDE SEQUENCE [LARGE SCALE GENOMIC DNA]</scope>
    <source>
        <strain evidence="3 4">NL1</strain>
    </source>
</reference>
<evidence type="ECO:0000256" key="1">
    <source>
        <dbReference type="SAM" id="Phobius"/>
    </source>
</evidence>
<keyword evidence="1" id="KW-1133">Transmembrane helix</keyword>
<dbReference type="Proteomes" id="UP000243723">
    <property type="component" value="Unassembled WGS sequence"/>
</dbReference>
<feature type="domain" description="Rhodopsin" evidence="2">
    <location>
        <begin position="41"/>
        <end position="273"/>
    </location>
</feature>
<keyword evidence="1" id="KW-0472">Membrane</keyword>
<feature type="transmembrane region" description="Helical" evidence="1">
    <location>
        <begin position="209"/>
        <end position="229"/>
    </location>
</feature>
<dbReference type="STRING" id="40998.A0A2P7ZDY1"/>
<dbReference type="PANTHER" id="PTHR39614:SF2">
    <property type="entry name" value="INTEGRAL MEMBRANE PROTEIN"/>
    <property type="match status" value="1"/>
</dbReference>
<proteinExistence type="predicted"/>